<dbReference type="UniPathway" id="UPA00331">
    <property type="reaction ID" value="UER00451"/>
</dbReference>
<evidence type="ECO:0000256" key="1">
    <source>
        <dbReference type="ARBA" id="ARBA00004911"/>
    </source>
</evidence>
<dbReference type="Gene3D" id="3.60.90.10">
    <property type="entry name" value="S-adenosylmethionine decarboxylase"/>
    <property type="match status" value="1"/>
</dbReference>
<evidence type="ECO:0008006" key="7">
    <source>
        <dbReference type="Google" id="ProtNLM"/>
    </source>
</evidence>
<dbReference type="InterPro" id="IPR016067">
    <property type="entry name" value="S-AdoMet_deCO2ase_core"/>
</dbReference>
<comment type="catalytic activity">
    <reaction evidence="5">
        <text>S-adenosyl-L-methionine + H(+) = S-adenosyl 3-(methylsulfanyl)propylamine + CO2</text>
        <dbReference type="Rhea" id="RHEA:15981"/>
        <dbReference type="ChEBI" id="CHEBI:15378"/>
        <dbReference type="ChEBI" id="CHEBI:16526"/>
        <dbReference type="ChEBI" id="CHEBI:57443"/>
        <dbReference type="ChEBI" id="CHEBI:59789"/>
        <dbReference type="EC" id="4.1.1.50"/>
    </reaction>
</comment>
<gene>
    <name evidence="6" type="ORF">TSIB3V08_LOCUS5914</name>
</gene>
<proteinExistence type="inferred from homology"/>
<dbReference type="GO" id="GO:0005829">
    <property type="term" value="C:cytosol"/>
    <property type="evidence" value="ECO:0007669"/>
    <property type="project" value="TreeGrafter"/>
</dbReference>
<comment type="similarity">
    <text evidence="2">Belongs to the eukaryotic AdoMetDC family.</text>
</comment>
<comment type="pathway">
    <text evidence="1">Amine and polyamine biosynthesis; S-adenosylmethioninamine biosynthesis; S-adenosylmethioninamine from S-adenosyl-L-methionine: step 1/1.</text>
</comment>
<dbReference type="GO" id="GO:0006597">
    <property type="term" value="P:spermine biosynthetic process"/>
    <property type="evidence" value="ECO:0007669"/>
    <property type="project" value="TreeGrafter"/>
</dbReference>
<dbReference type="PANTHER" id="PTHR11570">
    <property type="entry name" value="S-ADENOSYLMETHIONINE DECARBOXYLASE"/>
    <property type="match status" value="1"/>
</dbReference>
<evidence type="ECO:0000256" key="2">
    <source>
        <dbReference type="ARBA" id="ARBA00008466"/>
    </source>
</evidence>
<dbReference type="SUPFAM" id="SSF56276">
    <property type="entry name" value="S-adenosylmethionine decarboxylase"/>
    <property type="match status" value="1"/>
</dbReference>
<dbReference type="AlphaFoldDB" id="A0A7R9AW98"/>
<dbReference type="EMBL" id="OC002396">
    <property type="protein sequence ID" value="CAD7261789.1"/>
    <property type="molecule type" value="Genomic_DNA"/>
</dbReference>
<reference evidence="6" key="1">
    <citation type="submission" date="2020-11" db="EMBL/GenBank/DDBJ databases">
        <authorList>
            <person name="Tran Van P."/>
        </authorList>
    </citation>
    <scope>NUCLEOTIDE SEQUENCE</scope>
</reference>
<accession>A0A7R9AW98</accession>
<dbReference type="GO" id="GO:0008295">
    <property type="term" value="P:spermidine biosynthetic process"/>
    <property type="evidence" value="ECO:0007669"/>
    <property type="project" value="UniProtKB-KW"/>
</dbReference>
<name>A0A7R9AW98_TIMSH</name>
<evidence type="ECO:0000256" key="3">
    <source>
        <dbReference type="ARBA" id="ARBA00023066"/>
    </source>
</evidence>
<dbReference type="InterPro" id="IPR048283">
    <property type="entry name" value="AdoMetDC-like"/>
</dbReference>
<evidence type="ECO:0000313" key="6">
    <source>
        <dbReference type="EMBL" id="CAD7261789.1"/>
    </source>
</evidence>
<sequence length="76" mass="8522">MDVWKSSATIYLDEEFLTKKHNESSMFITQHRFILKTCGTTTPLQCLQPLLLLVEQYAGFDDVKVGVACIGLLTGI</sequence>
<evidence type="ECO:0000256" key="5">
    <source>
        <dbReference type="ARBA" id="ARBA00048112"/>
    </source>
</evidence>
<keyword evidence="3" id="KW-0745">Spermidine biosynthesis</keyword>
<dbReference type="Pfam" id="PF01536">
    <property type="entry name" value="SAM_decarbox"/>
    <property type="match status" value="1"/>
</dbReference>
<evidence type="ECO:0000256" key="4">
    <source>
        <dbReference type="ARBA" id="ARBA00023115"/>
    </source>
</evidence>
<protein>
    <recommendedName>
        <fullName evidence="7">Adenosylmethionine decarboxylase</fullName>
    </recommendedName>
</protein>
<dbReference type="GO" id="GO:0004014">
    <property type="term" value="F:adenosylmethionine decarboxylase activity"/>
    <property type="evidence" value="ECO:0007669"/>
    <property type="project" value="UniProtKB-EC"/>
</dbReference>
<dbReference type="PANTHER" id="PTHR11570:SF0">
    <property type="entry name" value="S-ADENOSYLMETHIONINE DECARBOXYLASE PROENZYME"/>
    <property type="match status" value="1"/>
</dbReference>
<keyword evidence="4" id="KW-0620">Polyamine biosynthesis</keyword>
<organism evidence="6">
    <name type="scientific">Timema shepardi</name>
    <name type="common">Walking stick</name>
    <dbReference type="NCBI Taxonomy" id="629360"/>
    <lineage>
        <taxon>Eukaryota</taxon>
        <taxon>Metazoa</taxon>
        <taxon>Ecdysozoa</taxon>
        <taxon>Arthropoda</taxon>
        <taxon>Hexapoda</taxon>
        <taxon>Insecta</taxon>
        <taxon>Pterygota</taxon>
        <taxon>Neoptera</taxon>
        <taxon>Polyneoptera</taxon>
        <taxon>Phasmatodea</taxon>
        <taxon>Timematodea</taxon>
        <taxon>Timematoidea</taxon>
        <taxon>Timematidae</taxon>
        <taxon>Timema</taxon>
    </lineage>
</organism>